<dbReference type="InterPro" id="IPR040467">
    <property type="entry name" value="CCDC66_dom"/>
</dbReference>
<comment type="caution">
    <text evidence="3">The sequence shown here is derived from an EMBL/GenBank/DDBJ whole genome shotgun (WGS) entry which is preliminary data.</text>
</comment>
<feature type="compositionally biased region" description="Low complexity" evidence="1">
    <location>
        <begin position="268"/>
        <end position="283"/>
    </location>
</feature>
<feature type="compositionally biased region" description="Polar residues" evidence="1">
    <location>
        <begin position="603"/>
        <end position="612"/>
    </location>
</feature>
<evidence type="ECO:0000313" key="3">
    <source>
        <dbReference type="EMBL" id="CAB3363268.1"/>
    </source>
</evidence>
<feature type="compositionally biased region" description="Basic and acidic residues" evidence="1">
    <location>
        <begin position="431"/>
        <end position="442"/>
    </location>
</feature>
<feature type="compositionally biased region" description="Polar residues" evidence="1">
    <location>
        <begin position="31"/>
        <end position="43"/>
    </location>
</feature>
<evidence type="ECO:0000259" key="2">
    <source>
        <dbReference type="Pfam" id="PF15236"/>
    </source>
</evidence>
<feature type="domain" description="CCDC66" evidence="2">
    <location>
        <begin position="298"/>
        <end position="384"/>
    </location>
</feature>
<feature type="compositionally biased region" description="Basic and acidic residues" evidence="1">
    <location>
        <begin position="371"/>
        <end position="382"/>
    </location>
</feature>
<dbReference type="Pfam" id="PF15236">
    <property type="entry name" value="CCDC66"/>
    <property type="match status" value="1"/>
</dbReference>
<organism evidence="3 4">
    <name type="scientific">Cloeon dipterum</name>
    <dbReference type="NCBI Taxonomy" id="197152"/>
    <lineage>
        <taxon>Eukaryota</taxon>
        <taxon>Metazoa</taxon>
        <taxon>Ecdysozoa</taxon>
        <taxon>Arthropoda</taxon>
        <taxon>Hexapoda</taxon>
        <taxon>Insecta</taxon>
        <taxon>Pterygota</taxon>
        <taxon>Palaeoptera</taxon>
        <taxon>Ephemeroptera</taxon>
        <taxon>Pisciforma</taxon>
        <taxon>Baetidae</taxon>
        <taxon>Cloeon</taxon>
    </lineage>
</organism>
<keyword evidence="4" id="KW-1185">Reference proteome</keyword>
<dbReference type="EMBL" id="CADEPI010000011">
    <property type="protein sequence ID" value="CAB3363268.1"/>
    <property type="molecule type" value="Genomic_DNA"/>
</dbReference>
<feature type="region of interest" description="Disordered" evidence="1">
    <location>
        <begin position="371"/>
        <end position="454"/>
    </location>
</feature>
<protein>
    <recommendedName>
        <fullName evidence="2">CCDC66 domain-containing protein</fullName>
    </recommendedName>
</protein>
<dbReference type="Proteomes" id="UP000494165">
    <property type="component" value="Unassembled WGS sequence"/>
</dbReference>
<proteinExistence type="predicted"/>
<name>A0A8S1BXE1_9INSE</name>
<dbReference type="AlphaFoldDB" id="A0A8S1BXE1"/>
<gene>
    <name evidence="3" type="ORF">CLODIP_2_CD14815</name>
</gene>
<reference evidence="3 4" key="1">
    <citation type="submission" date="2020-04" db="EMBL/GenBank/DDBJ databases">
        <authorList>
            <person name="Alioto T."/>
            <person name="Alioto T."/>
            <person name="Gomez Garrido J."/>
        </authorList>
    </citation>
    <scope>NUCLEOTIDE SEQUENCE [LARGE SCALE GENOMIC DNA]</scope>
</reference>
<feature type="region of interest" description="Disordered" evidence="1">
    <location>
        <begin position="524"/>
        <end position="636"/>
    </location>
</feature>
<feature type="compositionally biased region" description="Polar residues" evidence="1">
    <location>
        <begin position="57"/>
        <end position="70"/>
    </location>
</feature>
<feature type="region of interest" description="Disordered" evidence="1">
    <location>
        <begin position="22"/>
        <end position="70"/>
    </location>
</feature>
<accession>A0A8S1BXE1</accession>
<feature type="compositionally biased region" description="Polar residues" evidence="1">
    <location>
        <begin position="562"/>
        <end position="577"/>
    </location>
</feature>
<evidence type="ECO:0000313" key="4">
    <source>
        <dbReference type="Proteomes" id="UP000494165"/>
    </source>
</evidence>
<evidence type="ECO:0000256" key="1">
    <source>
        <dbReference type="SAM" id="MobiDB-lite"/>
    </source>
</evidence>
<sequence>MSVTGRCRFVVGTLDGKRVSYIVDDPAPPSASRNTSRPSTTGNIDGETYSRGLRPSLSASSVQQDDNDTKINGSVVLNNQQLDDLMDILHQVGEQQQNRQAWSGDEASLNEQYVKECQSAVHEEPTRDYDHESRDSGYFGTGVMKPSLLEVKKQQWAREKAEMQGLLSPWGAGDSEVGTSSYQAAYSQKQENYSGKSSAIPTISYHEHKQNFDSNYPSDISFNHTPDSRMSRSPANHEGRQTKMNGSGDEGRMKWGDRGVTVGHLWEPSSSPSRLPEPKSSSPAWLEKTLGSGGEAEDQNVIYGRKVHIEPAELEEREKRRKKALENQQAIRQQLEERERLRREERERKILEEKLEEERIRKESEVIEERYKKERQREKKNAEEEDEEFIRNQQAGRRGNKQRSGWSNKDLSPRTRNRQRRETESQSQQQRKNDKCTSHEPEILTLNHPPDDGKKFSMHEDYKRLHEDYSSRQMELPGGDNEMILLGNEVAVLLAPELERRILMSRSGRDVAVQTDLSIFTRRQKSMQQPQPLMAHTKPIWGANRTNKKYMKQSDKDMYRQRGSSLNSRSNKVTTDSCTDDSDKYPRSSSSPQLDRRKRAQSLGKTNNNIRRSSQEDISKFGSRNTRRDTQNEKMLNVQVPISWSVDVRDNQQLERASPNRMSNSPPVPALQMNKKHNMMEVERRISPSPTPNQNFACPPSPPVPAVLRQLQEQTLPPLVYTGNEVKVLKSAPPVLKSFPLQSTDDEKIALPEIKQHLMNLPSESSDLLSQLSTIRKTLQSKHNEWQAVADEA</sequence>
<dbReference type="OrthoDB" id="10042846at2759"/>
<feature type="region of interest" description="Disordered" evidence="1">
    <location>
        <begin position="221"/>
        <end position="298"/>
    </location>
</feature>
<feature type="compositionally biased region" description="Basic and acidic residues" evidence="1">
    <location>
        <begin position="226"/>
        <end position="241"/>
    </location>
</feature>